<dbReference type="SUPFAM" id="SSF57667">
    <property type="entry name" value="beta-beta-alpha zinc fingers"/>
    <property type="match status" value="1"/>
</dbReference>
<feature type="region of interest" description="Disordered" evidence="2">
    <location>
        <begin position="1"/>
        <end position="20"/>
    </location>
</feature>
<dbReference type="InterPro" id="IPR036236">
    <property type="entry name" value="Znf_C2H2_sf"/>
</dbReference>
<protein>
    <recommendedName>
        <fullName evidence="3">C2H2-type domain-containing protein</fullName>
    </recommendedName>
</protein>
<feature type="compositionally biased region" description="Polar residues" evidence="2">
    <location>
        <begin position="54"/>
        <end position="64"/>
    </location>
</feature>
<keyword evidence="1" id="KW-0863">Zinc-finger</keyword>
<dbReference type="Proteomes" id="UP000785679">
    <property type="component" value="Unassembled WGS sequence"/>
</dbReference>
<dbReference type="AlphaFoldDB" id="A0A8J8NTD8"/>
<dbReference type="OrthoDB" id="21530at2759"/>
<dbReference type="SMART" id="SM00355">
    <property type="entry name" value="ZnF_C2H2"/>
    <property type="match status" value="1"/>
</dbReference>
<comment type="caution">
    <text evidence="4">The sequence shown here is derived from an EMBL/GenBank/DDBJ whole genome shotgun (WGS) entry which is preliminary data.</text>
</comment>
<keyword evidence="5" id="KW-1185">Reference proteome</keyword>
<sequence length="133" mass="14990">MTFDIAEEKRKRHRRTATEIARHYKCPVDECPKSYGSEGSLNQHIKLKHPEHYQQMSANNQNLAGLSKRDSTLNNDDIDANSDSYGGEDIRDRRHRKHRDGTLSDEDDDEESSDGGGRDDSYSEPAGGGAGRR</sequence>
<feature type="region of interest" description="Disordered" evidence="2">
    <location>
        <begin position="27"/>
        <end position="133"/>
    </location>
</feature>
<dbReference type="Gene3D" id="3.30.160.60">
    <property type="entry name" value="Classic Zinc Finger"/>
    <property type="match status" value="1"/>
</dbReference>
<keyword evidence="1" id="KW-0862">Zinc</keyword>
<name>A0A8J8NTD8_HALGN</name>
<feature type="compositionally biased region" description="Acidic residues" evidence="2">
    <location>
        <begin position="103"/>
        <end position="113"/>
    </location>
</feature>
<dbReference type="GO" id="GO:0008270">
    <property type="term" value="F:zinc ion binding"/>
    <property type="evidence" value="ECO:0007669"/>
    <property type="project" value="UniProtKB-KW"/>
</dbReference>
<evidence type="ECO:0000256" key="1">
    <source>
        <dbReference type="PROSITE-ProRule" id="PRU00042"/>
    </source>
</evidence>
<evidence type="ECO:0000313" key="5">
    <source>
        <dbReference type="Proteomes" id="UP000785679"/>
    </source>
</evidence>
<dbReference type="InterPro" id="IPR013087">
    <property type="entry name" value="Znf_C2H2_type"/>
</dbReference>
<gene>
    <name evidence="4" type="ORF">FGO68_gene15185</name>
</gene>
<dbReference type="PROSITE" id="PS00028">
    <property type="entry name" value="ZINC_FINGER_C2H2_1"/>
    <property type="match status" value="1"/>
</dbReference>
<organism evidence="4 5">
    <name type="scientific">Halteria grandinella</name>
    <dbReference type="NCBI Taxonomy" id="5974"/>
    <lineage>
        <taxon>Eukaryota</taxon>
        <taxon>Sar</taxon>
        <taxon>Alveolata</taxon>
        <taxon>Ciliophora</taxon>
        <taxon>Intramacronucleata</taxon>
        <taxon>Spirotrichea</taxon>
        <taxon>Stichotrichia</taxon>
        <taxon>Sporadotrichida</taxon>
        <taxon>Halteriidae</taxon>
        <taxon>Halteria</taxon>
    </lineage>
</organism>
<evidence type="ECO:0000259" key="3">
    <source>
        <dbReference type="PROSITE" id="PS50157"/>
    </source>
</evidence>
<dbReference type="EMBL" id="RRYP01008429">
    <property type="protein sequence ID" value="TNV79781.1"/>
    <property type="molecule type" value="Genomic_DNA"/>
</dbReference>
<evidence type="ECO:0000313" key="4">
    <source>
        <dbReference type="EMBL" id="TNV79781.1"/>
    </source>
</evidence>
<evidence type="ECO:0000256" key="2">
    <source>
        <dbReference type="SAM" id="MobiDB-lite"/>
    </source>
</evidence>
<keyword evidence="1" id="KW-0479">Metal-binding</keyword>
<accession>A0A8J8NTD8</accession>
<proteinExistence type="predicted"/>
<feature type="domain" description="C2H2-type" evidence="3">
    <location>
        <begin position="24"/>
        <end position="54"/>
    </location>
</feature>
<reference evidence="4" key="1">
    <citation type="submission" date="2019-06" db="EMBL/GenBank/DDBJ databases">
        <authorList>
            <person name="Zheng W."/>
        </authorList>
    </citation>
    <scope>NUCLEOTIDE SEQUENCE</scope>
    <source>
        <strain evidence="4">QDHG01</strain>
    </source>
</reference>
<dbReference type="PROSITE" id="PS50157">
    <property type="entry name" value="ZINC_FINGER_C2H2_2"/>
    <property type="match status" value="1"/>
</dbReference>